<name>A0ABV4YKU9_9CYAN</name>
<dbReference type="Proteomes" id="UP001576776">
    <property type="component" value="Unassembled WGS sequence"/>
</dbReference>
<feature type="domain" description="GGDEF" evidence="6">
    <location>
        <begin position="667"/>
        <end position="803"/>
    </location>
</feature>
<dbReference type="InterPro" id="IPR029787">
    <property type="entry name" value="Nucleotide_cyclase"/>
</dbReference>
<dbReference type="RefSeq" id="WP_413260919.1">
    <property type="nucleotide sequence ID" value="NZ_JBHFNS010000094.1"/>
</dbReference>
<sequence>MKILLVEDDPFTGELLSATLKTHRYIVELATDGQIALELVNVYNYDLIILDVQIPTLDGISLCRQLRSSGCTTPILILTAKGSNDDIVTGLDAGADDYVAKPCEPAQLLARIRALLRRGNANSSAVILTWGDLSLDPASAQVKYQDKIVQLRSKEYSLLELFLRYPQRVFSRNAIIDHLWKIDNLPTEHAVTNLIKDLRRQLKASGMKEEFIETVYGLGYRVNKISITEEKVKEETKEKTGEIYMNQLETESVAMNQIFAHFRSTLEQRLKILAEVVPERSPYRQTTQSQISPEQQKKAKEEAHRLAGSLGTFGYPRGSQIASAIEQLLIGKTFAEPEISQFSQLLIELKQELTNPPQPLENIIESSLTPQVLLIGEETEFFDRLITQASLWGWQIQLLSNPSTITLQQIAKAPPIAIILWLDTSPLNLDRLSLLSEIKQEFPSIPLITLGKEDNLDTRVQLARLGSERYIVQPITPNQVFEVISQLLVPSQEKDAKIIAVDDDPIVLKTLTNVLQPWGVQITCLDNPHQFWDVLKTTDPDLLLLDLEMPTFSGIELCQVVRQDPKYGDLPILVVTAHTDRESTQKVFAAGADDLISKPIIGPELVTRVISRIERSRLRQQLNHIHQQKAAIWQQQARIDPLTQIPNRRAFQEYLQQQWHQLIPESETLCLIICDVDNFKCYNDLYGHPAGDICLKQIAQTIQESIKPSDLAARYGGEEFAVILPKTSLDGALRVAQRIQQKITQLKIPHAGSSVKDYVTISMGITGKIPTADKSFDSLIAIADEALYTAKKRGRNTYCLCPL</sequence>
<dbReference type="InterPro" id="IPR036641">
    <property type="entry name" value="HPT_dom_sf"/>
</dbReference>
<dbReference type="PROSITE" id="PS50894">
    <property type="entry name" value="HPT"/>
    <property type="match status" value="1"/>
</dbReference>
<dbReference type="CDD" id="cd00383">
    <property type="entry name" value="trans_reg_C"/>
    <property type="match status" value="1"/>
</dbReference>
<accession>A0ABV4YKU9</accession>
<evidence type="ECO:0000259" key="8">
    <source>
        <dbReference type="PROSITE" id="PS51755"/>
    </source>
</evidence>
<dbReference type="CDD" id="cd01949">
    <property type="entry name" value="GGDEF"/>
    <property type="match status" value="1"/>
</dbReference>
<dbReference type="InterPro" id="IPR011006">
    <property type="entry name" value="CheY-like_superfamily"/>
</dbReference>
<evidence type="ECO:0000259" key="7">
    <source>
        <dbReference type="PROSITE" id="PS50894"/>
    </source>
</evidence>
<dbReference type="InterPro" id="IPR043128">
    <property type="entry name" value="Rev_trsase/Diguanyl_cyclase"/>
</dbReference>
<dbReference type="CDD" id="cd19935">
    <property type="entry name" value="REC_OmpR_CusR-like"/>
    <property type="match status" value="1"/>
</dbReference>
<dbReference type="InterPro" id="IPR036388">
    <property type="entry name" value="WH-like_DNA-bd_sf"/>
</dbReference>
<dbReference type="PANTHER" id="PTHR48111:SF15">
    <property type="entry name" value="OMPR SUBFAMILY"/>
    <property type="match status" value="1"/>
</dbReference>
<evidence type="ECO:0000256" key="4">
    <source>
        <dbReference type="PROSITE-ProRule" id="PRU01091"/>
    </source>
</evidence>
<feature type="modified residue" description="4-aspartylphosphate" evidence="3">
    <location>
        <position position="51"/>
    </location>
</feature>
<dbReference type="InterPro" id="IPR039420">
    <property type="entry name" value="WalR-like"/>
</dbReference>
<dbReference type="Pfam" id="PF00072">
    <property type="entry name" value="Response_reg"/>
    <property type="match status" value="2"/>
</dbReference>
<dbReference type="InterPro" id="IPR016032">
    <property type="entry name" value="Sig_transdc_resp-reg_C-effctor"/>
</dbReference>
<feature type="domain" description="Response regulatory" evidence="5">
    <location>
        <begin position="497"/>
        <end position="613"/>
    </location>
</feature>
<dbReference type="Pfam" id="PF00990">
    <property type="entry name" value="GGDEF"/>
    <property type="match status" value="1"/>
</dbReference>
<dbReference type="NCBIfam" id="TIGR00254">
    <property type="entry name" value="GGDEF"/>
    <property type="match status" value="1"/>
</dbReference>
<dbReference type="Gene3D" id="6.10.250.690">
    <property type="match status" value="1"/>
</dbReference>
<comment type="caution">
    <text evidence="9">The sequence shown here is derived from an EMBL/GenBank/DDBJ whole genome shotgun (WGS) entry which is preliminary data.</text>
</comment>
<feature type="domain" description="Response regulatory" evidence="5">
    <location>
        <begin position="2"/>
        <end position="116"/>
    </location>
</feature>
<evidence type="ECO:0000256" key="1">
    <source>
        <dbReference type="ARBA" id="ARBA00023125"/>
    </source>
</evidence>
<protein>
    <submittedName>
        <fullName evidence="9">Response regulator</fullName>
    </submittedName>
</protein>
<feature type="domain" description="HPt" evidence="7">
    <location>
        <begin position="265"/>
        <end position="363"/>
    </location>
</feature>
<dbReference type="SMART" id="SM00448">
    <property type="entry name" value="REC"/>
    <property type="match status" value="3"/>
</dbReference>
<dbReference type="Gene3D" id="3.40.50.2300">
    <property type="match status" value="3"/>
</dbReference>
<dbReference type="InterPro" id="IPR001867">
    <property type="entry name" value="OmpR/PhoB-type_DNA-bd"/>
</dbReference>
<organism evidence="9 10">
    <name type="scientific">Floridaenema fluviatile BLCC-F154</name>
    <dbReference type="NCBI Taxonomy" id="3153640"/>
    <lineage>
        <taxon>Bacteria</taxon>
        <taxon>Bacillati</taxon>
        <taxon>Cyanobacteriota</taxon>
        <taxon>Cyanophyceae</taxon>
        <taxon>Oscillatoriophycideae</taxon>
        <taxon>Aerosakkonematales</taxon>
        <taxon>Aerosakkonemataceae</taxon>
        <taxon>Floridanema</taxon>
        <taxon>Floridanema fluviatile</taxon>
    </lineage>
</organism>
<dbReference type="SUPFAM" id="SSF52172">
    <property type="entry name" value="CheY-like"/>
    <property type="match status" value="3"/>
</dbReference>
<dbReference type="PROSITE" id="PS50887">
    <property type="entry name" value="GGDEF"/>
    <property type="match status" value="1"/>
</dbReference>
<evidence type="ECO:0000256" key="3">
    <source>
        <dbReference type="PROSITE-ProRule" id="PRU00169"/>
    </source>
</evidence>
<feature type="modified residue" description="4-aspartylphosphate" evidence="3">
    <location>
        <position position="546"/>
    </location>
</feature>
<dbReference type="InterPro" id="IPR008207">
    <property type="entry name" value="Sig_transdc_His_kin_Hpt_dom"/>
</dbReference>
<feature type="domain" description="Response regulatory" evidence="5">
    <location>
        <begin position="371"/>
        <end position="488"/>
    </location>
</feature>
<dbReference type="InterPro" id="IPR000160">
    <property type="entry name" value="GGDEF_dom"/>
</dbReference>
<keyword evidence="10" id="KW-1185">Reference proteome</keyword>
<dbReference type="Gene3D" id="1.10.10.10">
    <property type="entry name" value="Winged helix-like DNA-binding domain superfamily/Winged helix DNA-binding domain"/>
    <property type="match status" value="1"/>
</dbReference>
<evidence type="ECO:0000313" key="10">
    <source>
        <dbReference type="Proteomes" id="UP001576776"/>
    </source>
</evidence>
<evidence type="ECO:0000313" key="9">
    <source>
        <dbReference type="EMBL" id="MFB2939454.1"/>
    </source>
</evidence>
<dbReference type="PROSITE" id="PS51755">
    <property type="entry name" value="OMPR_PHOB"/>
    <property type="match status" value="1"/>
</dbReference>
<dbReference type="SUPFAM" id="SSF46894">
    <property type="entry name" value="C-terminal effector domain of the bipartite response regulators"/>
    <property type="match status" value="1"/>
</dbReference>
<evidence type="ECO:0000259" key="5">
    <source>
        <dbReference type="PROSITE" id="PS50110"/>
    </source>
</evidence>
<dbReference type="InterPro" id="IPR001789">
    <property type="entry name" value="Sig_transdc_resp-reg_receiver"/>
</dbReference>
<dbReference type="SUPFAM" id="SSF47226">
    <property type="entry name" value="Histidine-containing phosphotransfer domain, HPT domain"/>
    <property type="match status" value="1"/>
</dbReference>
<dbReference type="EMBL" id="JBHFNS010000094">
    <property type="protein sequence ID" value="MFB2939454.1"/>
    <property type="molecule type" value="Genomic_DNA"/>
</dbReference>
<dbReference type="SMART" id="SM00267">
    <property type="entry name" value="GGDEF"/>
    <property type="match status" value="1"/>
</dbReference>
<feature type="modified residue" description="Phosphohistidine" evidence="2">
    <location>
        <position position="304"/>
    </location>
</feature>
<keyword evidence="1 4" id="KW-0238">DNA-binding</keyword>
<dbReference type="Gene3D" id="3.30.70.270">
    <property type="match status" value="1"/>
</dbReference>
<reference evidence="9 10" key="1">
    <citation type="submission" date="2024-09" db="EMBL/GenBank/DDBJ databases">
        <title>Floridaenema gen nov. (Aerosakkonemataceae, Aerosakkonematales ord. nov., Cyanobacteria) from benthic tropical and subtropical fresh waters, with the description of four new species.</title>
        <authorList>
            <person name="Moretto J.A."/>
            <person name="Berthold D.E."/>
            <person name="Lefler F.W."/>
            <person name="Huang I.-S."/>
            <person name="Laughinghouse H. IV."/>
        </authorList>
    </citation>
    <scope>NUCLEOTIDE SEQUENCE [LARGE SCALE GENOMIC DNA]</scope>
    <source>
        <strain evidence="9 10">BLCC-F154</strain>
    </source>
</reference>
<dbReference type="SMART" id="SM00862">
    <property type="entry name" value="Trans_reg_C"/>
    <property type="match status" value="1"/>
</dbReference>
<feature type="DNA-binding region" description="OmpR/PhoB-type" evidence="4">
    <location>
        <begin position="125"/>
        <end position="224"/>
    </location>
</feature>
<dbReference type="SUPFAM" id="SSF55073">
    <property type="entry name" value="Nucleotide cyclase"/>
    <property type="match status" value="1"/>
</dbReference>
<dbReference type="PROSITE" id="PS50110">
    <property type="entry name" value="RESPONSE_REGULATORY"/>
    <property type="match status" value="3"/>
</dbReference>
<comment type="caution">
    <text evidence="3">Lacks conserved residue(s) required for the propagation of feature annotation.</text>
</comment>
<dbReference type="PANTHER" id="PTHR48111">
    <property type="entry name" value="REGULATOR OF RPOS"/>
    <property type="match status" value="1"/>
</dbReference>
<dbReference type="Gene3D" id="1.20.120.160">
    <property type="entry name" value="HPT domain"/>
    <property type="match status" value="1"/>
</dbReference>
<gene>
    <name evidence="9" type="ORF">ACE1B6_29725</name>
</gene>
<proteinExistence type="predicted"/>
<evidence type="ECO:0000259" key="6">
    <source>
        <dbReference type="PROSITE" id="PS50887"/>
    </source>
</evidence>
<dbReference type="Pfam" id="PF01627">
    <property type="entry name" value="Hpt"/>
    <property type="match status" value="1"/>
</dbReference>
<dbReference type="Pfam" id="PF00486">
    <property type="entry name" value="Trans_reg_C"/>
    <property type="match status" value="1"/>
</dbReference>
<evidence type="ECO:0000256" key="2">
    <source>
        <dbReference type="PROSITE-ProRule" id="PRU00110"/>
    </source>
</evidence>
<feature type="domain" description="OmpR/PhoB-type" evidence="8">
    <location>
        <begin position="125"/>
        <end position="224"/>
    </location>
</feature>
<keyword evidence="3" id="KW-0597">Phosphoprotein</keyword>